<keyword evidence="7" id="KW-1185">Reference proteome</keyword>
<evidence type="ECO:0000256" key="5">
    <source>
        <dbReference type="SAM" id="MobiDB-lite"/>
    </source>
</evidence>
<dbReference type="PANTHER" id="PTHR19879:SF9">
    <property type="entry name" value="TRANSCRIPTION INITIATION FACTOR TFIID SUBUNIT 5"/>
    <property type="match status" value="1"/>
</dbReference>
<dbReference type="InterPro" id="IPR020472">
    <property type="entry name" value="WD40_PAC1"/>
</dbReference>
<evidence type="ECO:0000256" key="3">
    <source>
        <dbReference type="PROSITE-ProRule" id="PRU00221"/>
    </source>
</evidence>
<dbReference type="SUPFAM" id="SSF50978">
    <property type="entry name" value="WD40 repeat-like"/>
    <property type="match status" value="1"/>
</dbReference>
<proteinExistence type="predicted"/>
<feature type="repeat" description="WD" evidence="3">
    <location>
        <begin position="425"/>
        <end position="466"/>
    </location>
</feature>
<protein>
    <submittedName>
        <fullName evidence="6">Mitochondrial fission protein</fullName>
    </submittedName>
</protein>
<feature type="repeat" description="WD" evidence="3">
    <location>
        <begin position="668"/>
        <end position="707"/>
    </location>
</feature>
<dbReference type="CDD" id="cd00200">
    <property type="entry name" value="WD40"/>
    <property type="match status" value="1"/>
</dbReference>
<dbReference type="PROSITE" id="PS50294">
    <property type="entry name" value="WD_REPEATS_REGION"/>
    <property type="match status" value="5"/>
</dbReference>
<accession>A0AAD5TBW6</accession>
<evidence type="ECO:0000256" key="1">
    <source>
        <dbReference type="ARBA" id="ARBA00022574"/>
    </source>
</evidence>
<dbReference type="InterPro" id="IPR019775">
    <property type="entry name" value="WD40_repeat_CS"/>
</dbReference>
<feature type="compositionally biased region" description="Low complexity" evidence="5">
    <location>
        <begin position="133"/>
        <end position="144"/>
    </location>
</feature>
<keyword evidence="4" id="KW-0175">Coiled coil</keyword>
<dbReference type="Proteomes" id="UP001212152">
    <property type="component" value="Unassembled WGS sequence"/>
</dbReference>
<keyword evidence="1 3" id="KW-0853">WD repeat</keyword>
<organism evidence="6 7">
    <name type="scientific">Geranomyces variabilis</name>
    <dbReference type="NCBI Taxonomy" id="109894"/>
    <lineage>
        <taxon>Eukaryota</taxon>
        <taxon>Fungi</taxon>
        <taxon>Fungi incertae sedis</taxon>
        <taxon>Chytridiomycota</taxon>
        <taxon>Chytridiomycota incertae sedis</taxon>
        <taxon>Chytridiomycetes</taxon>
        <taxon>Spizellomycetales</taxon>
        <taxon>Powellomycetaceae</taxon>
        <taxon>Geranomyces</taxon>
    </lineage>
</organism>
<dbReference type="EMBL" id="JADGJQ010000105">
    <property type="protein sequence ID" value="KAJ3169695.1"/>
    <property type="molecule type" value="Genomic_DNA"/>
</dbReference>
<feature type="repeat" description="WD" evidence="3">
    <location>
        <begin position="746"/>
        <end position="777"/>
    </location>
</feature>
<dbReference type="Gene3D" id="2.130.10.10">
    <property type="entry name" value="YVTN repeat-like/Quinoprotein amine dehydrogenase"/>
    <property type="match status" value="3"/>
</dbReference>
<dbReference type="Gene3D" id="6.10.280.220">
    <property type="match status" value="1"/>
</dbReference>
<name>A0AAD5TBW6_9FUNG</name>
<evidence type="ECO:0000256" key="4">
    <source>
        <dbReference type="SAM" id="Coils"/>
    </source>
</evidence>
<dbReference type="AlphaFoldDB" id="A0AAD5TBW6"/>
<sequence>MFTGDSWTPAPPPVGEDIAWREVVKEKEWVERAKDMSVPSLSSLRTGSFGGIAPSLLQRKDSTFENKVNPWGKSMVFGQTSSTSTLHNYPSDLFASTAAPAEMFSNLNLSEPQFEESDDGEADEESGNASERSTQPSYSDYSDQSDNESIRSHSPPKLHRRRSSIVSIKSLPRVFDNENLRPDSPEACFRQQSSSQSSSSTLIDSQRNGHSYGDIDEADILEGISASEADVEELSPESSITFYQGFRALHPKLSAPVKPSSPHILGLGLNHANEITLTTSFKALPRPSKQLPDKARLHAASINNIARLFSELLSERDSVLEESEKLENQRNAISDELKQIEDLLTDLSRRKLDLTGKLKRVVAKEDKVNVLLEKLDAKIGSIGDESQSFERTIRTLKGHSASYAADVEVEDEKPEVKLNTCFKTLYGHTDSVECLDFDMPFGTLVSGSADKSLRVWDLSSHRCAALLQGHTGWVRTVQIKDQTVMSGSGDHTIRQWNLANLPPLPPVTSKRLASSPQYTPEPEEICSHVFTGHTGGVGCLMFDEKWLVSGSVDKTIRQWDRETGAQVAVLRSEKWVDSSLMDKADLLLIGDYPDAGAAVSEDDLDGEVVAPGSVALRKPNKRPSGFKLSNAGGHVGALQFWRHALAAGYGDGIVRLWDLRTGKCHRELSGHTGAVTTLKFDHNHVITGSVDKTVKVWDLRAGEAVDHIHFDGCVNDLHHDMFRLTVAGGSKDVQIYNRTTSAIKVLDGHTKPVRSLKHMDDTLISGGMDTTVRLWRI</sequence>
<feature type="repeat" description="WD" evidence="3">
    <location>
        <begin position="467"/>
        <end position="498"/>
    </location>
</feature>
<reference evidence="6" key="1">
    <citation type="submission" date="2020-05" db="EMBL/GenBank/DDBJ databases">
        <title>Phylogenomic resolution of chytrid fungi.</title>
        <authorList>
            <person name="Stajich J.E."/>
            <person name="Amses K."/>
            <person name="Simmons R."/>
            <person name="Seto K."/>
            <person name="Myers J."/>
            <person name="Bonds A."/>
            <person name="Quandt C.A."/>
            <person name="Barry K."/>
            <person name="Liu P."/>
            <person name="Grigoriev I."/>
            <person name="Longcore J.E."/>
            <person name="James T.Y."/>
        </authorList>
    </citation>
    <scope>NUCLEOTIDE SEQUENCE</scope>
    <source>
        <strain evidence="6">JEL0379</strain>
    </source>
</reference>
<keyword evidence="2" id="KW-0677">Repeat</keyword>
<feature type="compositionally biased region" description="Low complexity" evidence="5">
    <location>
        <begin position="191"/>
        <end position="200"/>
    </location>
</feature>
<dbReference type="Pfam" id="PF00400">
    <property type="entry name" value="WD40"/>
    <property type="match status" value="5"/>
</dbReference>
<comment type="caution">
    <text evidence="6">The sequence shown here is derived from an EMBL/GenBank/DDBJ whole genome shotgun (WGS) entry which is preliminary data.</text>
</comment>
<dbReference type="InterPro" id="IPR001680">
    <property type="entry name" value="WD40_rpt"/>
</dbReference>
<dbReference type="InterPro" id="IPR015943">
    <property type="entry name" value="WD40/YVTN_repeat-like_dom_sf"/>
</dbReference>
<dbReference type="SMART" id="SM00320">
    <property type="entry name" value="WD40"/>
    <property type="match status" value="6"/>
</dbReference>
<feature type="repeat" description="WD" evidence="3">
    <location>
        <begin position="645"/>
        <end position="667"/>
    </location>
</feature>
<feature type="compositionally biased region" description="Basic residues" evidence="5">
    <location>
        <begin position="154"/>
        <end position="163"/>
    </location>
</feature>
<feature type="compositionally biased region" description="Acidic residues" evidence="5">
    <location>
        <begin position="113"/>
        <end position="126"/>
    </location>
</feature>
<dbReference type="InterPro" id="IPR036322">
    <property type="entry name" value="WD40_repeat_dom_sf"/>
</dbReference>
<feature type="coiled-coil region" evidence="4">
    <location>
        <begin position="309"/>
        <end position="350"/>
    </location>
</feature>
<dbReference type="PANTHER" id="PTHR19879">
    <property type="entry name" value="TRANSCRIPTION INITIATION FACTOR TFIID"/>
    <property type="match status" value="1"/>
</dbReference>
<dbReference type="PRINTS" id="PR00320">
    <property type="entry name" value="GPROTEINBRPT"/>
</dbReference>
<feature type="region of interest" description="Disordered" evidence="5">
    <location>
        <begin position="112"/>
        <end position="163"/>
    </location>
</feature>
<dbReference type="PROSITE" id="PS50082">
    <property type="entry name" value="WD_REPEATS_2"/>
    <property type="match status" value="6"/>
</dbReference>
<evidence type="ECO:0000313" key="6">
    <source>
        <dbReference type="EMBL" id="KAJ3169695.1"/>
    </source>
</evidence>
<feature type="repeat" description="WD" evidence="3">
    <location>
        <begin position="530"/>
        <end position="569"/>
    </location>
</feature>
<feature type="region of interest" description="Disordered" evidence="5">
    <location>
        <begin position="176"/>
        <end position="213"/>
    </location>
</feature>
<gene>
    <name evidence="6" type="primary">MDV1</name>
    <name evidence="6" type="ORF">HDU87_000577</name>
</gene>
<dbReference type="PROSITE" id="PS00678">
    <property type="entry name" value="WD_REPEATS_1"/>
    <property type="match status" value="2"/>
</dbReference>
<evidence type="ECO:0000256" key="2">
    <source>
        <dbReference type="ARBA" id="ARBA00022737"/>
    </source>
</evidence>
<evidence type="ECO:0000313" key="7">
    <source>
        <dbReference type="Proteomes" id="UP001212152"/>
    </source>
</evidence>